<dbReference type="Pfam" id="PF13371">
    <property type="entry name" value="TPR_9"/>
    <property type="match status" value="1"/>
</dbReference>
<dbReference type="Proteomes" id="UP000238762">
    <property type="component" value="Unassembled WGS sequence"/>
</dbReference>
<accession>A0A2T1C1Y5</accession>
<comment type="caution">
    <text evidence="3">The sequence shown here is derived from an EMBL/GenBank/DDBJ whole genome shotgun (WGS) entry which is preliminary data.</text>
</comment>
<dbReference type="OrthoDB" id="232498at2"/>
<evidence type="ECO:0000259" key="2">
    <source>
        <dbReference type="Pfam" id="PF13369"/>
    </source>
</evidence>
<dbReference type="AlphaFoldDB" id="A0A2T1C1Y5"/>
<reference evidence="3 4" key="1">
    <citation type="submission" date="2018-02" db="EMBL/GenBank/DDBJ databases">
        <authorList>
            <person name="Cohen D.B."/>
            <person name="Kent A.D."/>
        </authorList>
    </citation>
    <scope>NUCLEOTIDE SEQUENCE [LARGE SCALE GENOMIC DNA]</scope>
    <source>
        <strain evidence="3 4">CCAP 1448/3</strain>
    </source>
</reference>
<comment type="similarity">
    <text evidence="1">Belongs to the UPF0162 family.</text>
</comment>
<evidence type="ECO:0000313" key="3">
    <source>
        <dbReference type="EMBL" id="PSB02214.1"/>
    </source>
</evidence>
<dbReference type="PANTHER" id="PTHR31350:SF21">
    <property type="entry name" value="F-BOX ONLY PROTEIN 21"/>
    <property type="match status" value="1"/>
</dbReference>
<protein>
    <recommendedName>
        <fullName evidence="2">Protein SirB1 N-terminal domain-containing protein</fullName>
    </recommendedName>
</protein>
<reference evidence="3 4" key="2">
    <citation type="submission" date="2018-03" db="EMBL/GenBank/DDBJ databases">
        <title>The ancient ancestry and fast evolution of plastids.</title>
        <authorList>
            <person name="Moore K.R."/>
            <person name="Magnabosco C."/>
            <person name="Momper L."/>
            <person name="Gold D.A."/>
            <person name="Bosak T."/>
            <person name="Fournier G.P."/>
        </authorList>
    </citation>
    <scope>NUCLEOTIDE SEQUENCE [LARGE SCALE GENOMIC DNA]</scope>
    <source>
        <strain evidence="3 4">CCAP 1448/3</strain>
    </source>
</reference>
<evidence type="ECO:0000313" key="4">
    <source>
        <dbReference type="Proteomes" id="UP000238762"/>
    </source>
</evidence>
<organism evidence="3 4">
    <name type="scientific">Merismopedia glauca CCAP 1448/3</name>
    <dbReference type="NCBI Taxonomy" id="1296344"/>
    <lineage>
        <taxon>Bacteria</taxon>
        <taxon>Bacillati</taxon>
        <taxon>Cyanobacteriota</taxon>
        <taxon>Cyanophyceae</taxon>
        <taxon>Synechococcales</taxon>
        <taxon>Merismopediaceae</taxon>
        <taxon>Merismopedia</taxon>
    </lineage>
</organism>
<feature type="domain" description="Protein SirB1 N-terminal" evidence="2">
    <location>
        <begin position="42"/>
        <end position="194"/>
    </location>
</feature>
<proteinExistence type="inferred from homology"/>
<sequence length="277" mass="31839">MKFSLARQAFLHEIRQPEAEIDVAKAALYIAQEEFPSLDVDRYLIQLDIWAAEVGKTLLPESYPLKTIKHINKYLYDELGYRGNQADYYDPRNSFLNQVIDRRTGIPITLAVVYLEIARRVNFPMVGIGMPGHFLIRPEFEDVGIFVDVFHQGEILFEQDCLELLRKMYQQPLPSLPPEFLAPVTSKQLLARMLTNLKVIYIQRNDLTKALGSVERILLLFPDALGELRDRGIIHTQLGNFSAATLDLETYLEQVPYGTDTAKIRQLLAEIRQKSEE</sequence>
<gene>
    <name evidence="3" type="ORF">C7B64_14310</name>
</gene>
<name>A0A2T1C1Y5_9CYAN</name>
<dbReference type="Gene3D" id="1.25.40.10">
    <property type="entry name" value="Tetratricopeptide repeat domain"/>
    <property type="match status" value="1"/>
</dbReference>
<keyword evidence="4" id="KW-1185">Reference proteome</keyword>
<dbReference type="PANTHER" id="PTHR31350">
    <property type="entry name" value="SI:DKEY-261L7.2"/>
    <property type="match status" value="1"/>
</dbReference>
<dbReference type="InterPro" id="IPR011990">
    <property type="entry name" value="TPR-like_helical_dom_sf"/>
</dbReference>
<dbReference type="SUPFAM" id="SSF48452">
    <property type="entry name" value="TPR-like"/>
    <property type="match status" value="1"/>
</dbReference>
<dbReference type="InterPro" id="IPR032698">
    <property type="entry name" value="SirB1_N"/>
</dbReference>
<evidence type="ECO:0000256" key="1">
    <source>
        <dbReference type="ARBA" id="ARBA00007100"/>
    </source>
</evidence>
<dbReference type="EMBL" id="PVWJ01000069">
    <property type="protein sequence ID" value="PSB02214.1"/>
    <property type="molecule type" value="Genomic_DNA"/>
</dbReference>
<dbReference type="Pfam" id="PF13369">
    <property type="entry name" value="Transglut_core2"/>
    <property type="match status" value="1"/>
</dbReference>